<accession>A0A0E2B8R0</accession>
<dbReference type="AlphaFoldDB" id="A0A0E2B8R0"/>
<gene>
    <name evidence="1" type="ORF">LEP1GSC081_0181</name>
</gene>
<evidence type="ECO:0000313" key="1">
    <source>
        <dbReference type="EMBL" id="EKO13495.1"/>
    </source>
</evidence>
<proteinExistence type="predicted"/>
<comment type="caution">
    <text evidence="1">The sequence shown here is derived from an EMBL/GenBank/DDBJ whole genome shotgun (WGS) entry which is preliminary data.</text>
</comment>
<dbReference type="Proteomes" id="UP000006253">
    <property type="component" value="Unassembled WGS sequence"/>
</dbReference>
<name>A0A0E2B8R0_9LEPT</name>
<reference evidence="1 2" key="1">
    <citation type="submission" date="2012-10" db="EMBL/GenBank/DDBJ databases">
        <authorList>
            <person name="Harkins D.M."/>
            <person name="Durkin A.S."/>
            <person name="Brinkac L.M."/>
            <person name="Selengut J.D."/>
            <person name="Sanka R."/>
            <person name="DePew J."/>
            <person name="Purushe J."/>
            <person name="Peacock S.J."/>
            <person name="Thaipadungpanit J."/>
            <person name="Wuthiekanun V.W."/>
            <person name="Day N.P."/>
            <person name="Vinetz J.M."/>
            <person name="Sutton G.G."/>
            <person name="Nelson W.C."/>
            <person name="Fouts D.E."/>
        </authorList>
    </citation>
    <scope>NUCLEOTIDE SEQUENCE [LARGE SCALE GENOMIC DNA]</scope>
    <source>
        <strain evidence="1 2">H1</strain>
    </source>
</reference>
<dbReference type="EMBL" id="AHMY02000069">
    <property type="protein sequence ID" value="EKO13495.1"/>
    <property type="molecule type" value="Genomic_DNA"/>
</dbReference>
<evidence type="ECO:0000313" key="2">
    <source>
        <dbReference type="Proteomes" id="UP000006253"/>
    </source>
</evidence>
<sequence>MMFVKQRFCAKIDWTMIFFELYSSSYILKEDFELCSSSHILKEDLEELYKEKL</sequence>
<protein>
    <submittedName>
        <fullName evidence="1">Uncharacterized protein</fullName>
    </submittedName>
</protein>
<organism evidence="1 2">
    <name type="scientific">Leptospira kirschneri str. H1</name>
    <dbReference type="NCBI Taxonomy" id="1049966"/>
    <lineage>
        <taxon>Bacteria</taxon>
        <taxon>Pseudomonadati</taxon>
        <taxon>Spirochaetota</taxon>
        <taxon>Spirochaetia</taxon>
        <taxon>Leptospirales</taxon>
        <taxon>Leptospiraceae</taxon>
        <taxon>Leptospira</taxon>
    </lineage>
</organism>